<proteinExistence type="predicted"/>
<dbReference type="AlphaFoldDB" id="A0A2M4B124"/>
<evidence type="ECO:0000313" key="2">
    <source>
        <dbReference type="EMBL" id="MBW46751.1"/>
    </source>
</evidence>
<sequence length="80" mass="9134">MPVCMYVCAPCTCACASLCACVCDEDRMSTWHLVPCGIAAHTSLTHRDVHRAYMFLNDDCVRMEERICVCVRIKYERGIR</sequence>
<organism evidence="2">
    <name type="scientific">Anopheles triannulatus</name>
    <dbReference type="NCBI Taxonomy" id="58253"/>
    <lineage>
        <taxon>Eukaryota</taxon>
        <taxon>Metazoa</taxon>
        <taxon>Ecdysozoa</taxon>
        <taxon>Arthropoda</taxon>
        <taxon>Hexapoda</taxon>
        <taxon>Insecta</taxon>
        <taxon>Pterygota</taxon>
        <taxon>Neoptera</taxon>
        <taxon>Endopterygota</taxon>
        <taxon>Diptera</taxon>
        <taxon>Nematocera</taxon>
        <taxon>Culicoidea</taxon>
        <taxon>Culicidae</taxon>
        <taxon>Anophelinae</taxon>
        <taxon>Anopheles</taxon>
    </lineage>
</organism>
<accession>A0A2M4B124</accession>
<feature type="chain" id="PRO_5014921500" evidence="1">
    <location>
        <begin position="17"/>
        <end position="80"/>
    </location>
</feature>
<dbReference type="EMBL" id="GGFK01013430">
    <property type="protein sequence ID" value="MBW46751.1"/>
    <property type="molecule type" value="Transcribed_RNA"/>
</dbReference>
<reference evidence="2" key="1">
    <citation type="submission" date="2018-01" db="EMBL/GenBank/DDBJ databases">
        <title>An insight into the sialome of Amazonian anophelines.</title>
        <authorList>
            <person name="Ribeiro J.M."/>
            <person name="Scarpassa V."/>
            <person name="Calvo E."/>
        </authorList>
    </citation>
    <scope>NUCLEOTIDE SEQUENCE</scope>
    <source>
        <tissue evidence="2">Salivary glands</tissue>
    </source>
</reference>
<name>A0A2M4B124_9DIPT</name>
<evidence type="ECO:0000256" key="1">
    <source>
        <dbReference type="SAM" id="SignalP"/>
    </source>
</evidence>
<keyword evidence="1" id="KW-0732">Signal</keyword>
<protein>
    <submittedName>
        <fullName evidence="2">Putative secreted protein</fullName>
    </submittedName>
</protein>
<feature type="signal peptide" evidence="1">
    <location>
        <begin position="1"/>
        <end position="16"/>
    </location>
</feature>